<keyword evidence="3 9" id="KW-0812">Transmembrane</keyword>
<sequence length="342" mass="39285">MYCTVAISLYFLIGTLSFPLWLEPSWTFIDSLYFSMTTLTTVGYGDLVVSSSRGIIGKLFMLFFNIYAVCNSVSALGIIAKLALAQERKIISKAKEKARNQLIAMFDTESRDNDADEDDDEEEEDEDEECRWIDHIYDDRCTPPDEPLSMPGVLWQALWRQSFNFVALSFVALLIKRTEGWSLIDLFYFWSSTSTTIGFGDVVPVTQVGRLLAVFFVPMSVVTLGEVIANCFAFITSRAAAKAEKDFLRREITLSDLEYLDIDDDGKVCQLDFVTFMLVAMQKVDTKTMKDLARLFQALDAGKDGYIQKEDLILLRQRKRFAKRLRREARKKKQWYDARMFL</sequence>
<evidence type="ECO:0000256" key="2">
    <source>
        <dbReference type="ARBA" id="ARBA00022448"/>
    </source>
</evidence>
<dbReference type="Proteomes" id="UP000001449">
    <property type="component" value="Chromosome 3"/>
</dbReference>
<evidence type="ECO:0000313" key="11">
    <source>
        <dbReference type="EMBL" id="EED94328.1"/>
    </source>
</evidence>
<dbReference type="KEGG" id="tps:THAPSDRAFT_3590"/>
<dbReference type="HOGENOM" id="CLU_812587_0_0_1"/>
<evidence type="ECO:0000256" key="4">
    <source>
        <dbReference type="ARBA" id="ARBA00022837"/>
    </source>
</evidence>
<dbReference type="Gene3D" id="1.10.238.10">
    <property type="entry name" value="EF-hand"/>
    <property type="match status" value="1"/>
</dbReference>
<keyword evidence="8" id="KW-0407">Ion channel</keyword>
<comment type="subcellular location">
    <subcellularLocation>
        <location evidence="1">Membrane</location>
        <topology evidence="1">Multi-pass membrane protein</topology>
    </subcellularLocation>
</comment>
<evidence type="ECO:0000256" key="6">
    <source>
        <dbReference type="ARBA" id="ARBA00023065"/>
    </source>
</evidence>
<keyword evidence="2" id="KW-0813">Transport</keyword>
<reference evidence="11 12" key="2">
    <citation type="journal article" date="2008" name="Nature">
        <title>The Phaeodactylum genome reveals the evolutionary history of diatom genomes.</title>
        <authorList>
            <person name="Bowler C."/>
            <person name="Allen A.E."/>
            <person name="Badger J.H."/>
            <person name="Grimwood J."/>
            <person name="Jabbari K."/>
            <person name="Kuo A."/>
            <person name="Maheswari U."/>
            <person name="Martens C."/>
            <person name="Maumus F."/>
            <person name="Otillar R.P."/>
            <person name="Rayko E."/>
            <person name="Salamov A."/>
            <person name="Vandepoele K."/>
            <person name="Beszteri B."/>
            <person name="Gruber A."/>
            <person name="Heijde M."/>
            <person name="Katinka M."/>
            <person name="Mock T."/>
            <person name="Valentin K."/>
            <person name="Verret F."/>
            <person name="Berges J.A."/>
            <person name="Brownlee C."/>
            <person name="Cadoret J.P."/>
            <person name="Chiovitti A."/>
            <person name="Choi C.J."/>
            <person name="Coesel S."/>
            <person name="De Martino A."/>
            <person name="Detter J.C."/>
            <person name="Durkin C."/>
            <person name="Falciatore A."/>
            <person name="Fournet J."/>
            <person name="Haruta M."/>
            <person name="Huysman M.J."/>
            <person name="Jenkins B.D."/>
            <person name="Jiroutova K."/>
            <person name="Jorgensen R.E."/>
            <person name="Joubert Y."/>
            <person name="Kaplan A."/>
            <person name="Kroger N."/>
            <person name="Kroth P.G."/>
            <person name="La Roche J."/>
            <person name="Lindquist E."/>
            <person name="Lommer M."/>
            <person name="Martin-Jezequel V."/>
            <person name="Lopez P.J."/>
            <person name="Lucas S."/>
            <person name="Mangogna M."/>
            <person name="McGinnis K."/>
            <person name="Medlin L.K."/>
            <person name="Montsant A."/>
            <person name="Oudot-Le Secq M.P."/>
            <person name="Napoli C."/>
            <person name="Obornik M."/>
            <person name="Parker M.S."/>
            <person name="Petit J.L."/>
            <person name="Porcel B.M."/>
            <person name="Poulsen N."/>
            <person name="Robison M."/>
            <person name="Rychlewski L."/>
            <person name="Rynearson T.A."/>
            <person name="Schmutz J."/>
            <person name="Shapiro H."/>
            <person name="Siaut M."/>
            <person name="Stanley M."/>
            <person name="Sussman M.R."/>
            <person name="Taylor A.R."/>
            <person name="Vardi A."/>
            <person name="von Dassow P."/>
            <person name="Vyverman W."/>
            <person name="Willis A."/>
            <person name="Wyrwicz L.S."/>
            <person name="Rokhsar D.S."/>
            <person name="Weissenbach J."/>
            <person name="Armbrust E.V."/>
            <person name="Green B.R."/>
            <person name="Van de Peer Y."/>
            <person name="Grigoriev I.V."/>
        </authorList>
    </citation>
    <scope>NUCLEOTIDE SEQUENCE [LARGE SCALE GENOMIC DNA]</scope>
    <source>
        <strain evidence="11 12">CCMP1335</strain>
    </source>
</reference>
<dbReference type="InterPro" id="IPR003280">
    <property type="entry name" value="2pore_dom_K_chnl"/>
</dbReference>
<dbReference type="PROSITE" id="PS50222">
    <property type="entry name" value="EF_HAND_2"/>
    <property type="match status" value="1"/>
</dbReference>
<keyword evidence="5 9" id="KW-1133">Transmembrane helix</keyword>
<feature type="domain" description="EF-hand" evidence="10">
    <location>
        <begin position="287"/>
        <end position="322"/>
    </location>
</feature>
<dbReference type="SUPFAM" id="SSF81324">
    <property type="entry name" value="Voltage-gated potassium channels"/>
    <property type="match status" value="2"/>
</dbReference>
<dbReference type="GO" id="GO:0015271">
    <property type="term" value="F:outward rectifier potassium channel activity"/>
    <property type="evidence" value="ECO:0000318"/>
    <property type="project" value="GO_Central"/>
</dbReference>
<proteinExistence type="predicted"/>
<dbReference type="InterPro" id="IPR013099">
    <property type="entry name" value="K_chnl_dom"/>
</dbReference>
<dbReference type="GO" id="GO:0005886">
    <property type="term" value="C:plasma membrane"/>
    <property type="evidence" value="ECO:0000318"/>
    <property type="project" value="GO_Central"/>
</dbReference>
<dbReference type="GO" id="GO:0071805">
    <property type="term" value="P:potassium ion transmembrane transport"/>
    <property type="evidence" value="ECO:0000318"/>
    <property type="project" value="GO_Central"/>
</dbReference>
<dbReference type="PROSITE" id="PS00018">
    <property type="entry name" value="EF_HAND_1"/>
    <property type="match status" value="1"/>
</dbReference>
<evidence type="ECO:0000256" key="3">
    <source>
        <dbReference type="ARBA" id="ARBA00022692"/>
    </source>
</evidence>
<dbReference type="InterPro" id="IPR011992">
    <property type="entry name" value="EF-hand-dom_pair"/>
</dbReference>
<keyword evidence="6" id="KW-0406">Ion transport</keyword>
<evidence type="ECO:0000259" key="10">
    <source>
        <dbReference type="PROSITE" id="PS50222"/>
    </source>
</evidence>
<dbReference type="PRINTS" id="PR01333">
    <property type="entry name" value="2POREKCHANEL"/>
</dbReference>
<evidence type="ECO:0000256" key="9">
    <source>
        <dbReference type="SAM" id="Phobius"/>
    </source>
</evidence>
<feature type="transmembrane region" description="Helical" evidence="9">
    <location>
        <begin position="187"/>
        <end position="205"/>
    </location>
</feature>
<dbReference type="GeneID" id="7451720"/>
<dbReference type="EMBL" id="CM000640">
    <property type="protein sequence ID" value="EED94328.1"/>
    <property type="molecule type" value="Genomic_DNA"/>
</dbReference>
<dbReference type="SUPFAM" id="SSF47473">
    <property type="entry name" value="EF-hand"/>
    <property type="match status" value="1"/>
</dbReference>
<evidence type="ECO:0000256" key="8">
    <source>
        <dbReference type="ARBA" id="ARBA00023303"/>
    </source>
</evidence>
<dbReference type="InterPro" id="IPR002048">
    <property type="entry name" value="EF_hand_dom"/>
</dbReference>
<evidence type="ECO:0000313" key="12">
    <source>
        <dbReference type="Proteomes" id="UP000001449"/>
    </source>
</evidence>
<dbReference type="eggNOG" id="KOG1418">
    <property type="taxonomic scope" value="Eukaryota"/>
</dbReference>
<dbReference type="InParanoid" id="B8BY78"/>
<gene>
    <name evidence="11" type="ORF">THAPSDRAFT_3590</name>
</gene>
<dbReference type="Pfam" id="PF07885">
    <property type="entry name" value="Ion_trans_2"/>
    <property type="match status" value="2"/>
</dbReference>
<dbReference type="Gene3D" id="1.10.287.70">
    <property type="match status" value="2"/>
</dbReference>
<evidence type="ECO:0000256" key="5">
    <source>
        <dbReference type="ARBA" id="ARBA00022989"/>
    </source>
</evidence>
<evidence type="ECO:0000256" key="7">
    <source>
        <dbReference type="ARBA" id="ARBA00023136"/>
    </source>
</evidence>
<feature type="transmembrane region" description="Helical" evidence="9">
    <location>
        <begin position="211"/>
        <end position="235"/>
    </location>
</feature>
<feature type="transmembrane region" description="Helical" evidence="9">
    <location>
        <begin position="59"/>
        <end position="80"/>
    </location>
</feature>
<reference evidence="11 12" key="1">
    <citation type="journal article" date="2004" name="Science">
        <title>The genome of the diatom Thalassiosira pseudonana: ecology, evolution, and metabolism.</title>
        <authorList>
            <person name="Armbrust E.V."/>
            <person name="Berges J.A."/>
            <person name="Bowler C."/>
            <person name="Green B.R."/>
            <person name="Martinez D."/>
            <person name="Putnam N.H."/>
            <person name="Zhou S."/>
            <person name="Allen A.E."/>
            <person name="Apt K.E."/>
            <person name="Bechner M."/>
            <person name="Brzezinski M.A."/>
            <person name="Chaal B.K."/>
            <person name="Chiovitti A."/>
            <person name="Davis A.K."/>
            <person name="Demarest M.S."/>
            <person name="Detter J.C."/>
            <person name="Glavina T."/>
            <person name="Goodstein D."/>
            <person name="Hadi M.Z."/>
            <person name="Hellsten U."/>
            <person name="Hildebrand M."/>
            <person name="Jenkins B.D."/>
            <person name="Jurka J."/>
            <person name="Kapitonov V.V."/>
            <person name="Kroger N."/>
            <person name="Lau W.W."/>
            <person name="Lane T.W."/>
            <person name="Larimer F.W."/>
            <person name="Lippmeier J.C."/>
            <person name="Lucas S."/>
            <person name="Medina M."/>
            <person name="Montsant A."/>
            <person name="Obornik M."/>
            <person name="Parker M.S."/>
            <person name="Palenik B."/>
            <person name="Pazour G.J."/>
            <person name="Richardson P.M."/>
            <person name="Rynearson T.A."/>
            <person name="Saito M.A."/>
            <person name="Schwartz D.C."/>
            <person name="Thamatrakoln K."/>
            <person name="Valentin K."/>
            <person name="Vardi A."/>
            <person name="Wilkerson F.P."/>
            <person name="Rokhsar D.S."/>
        </authorList>
    </citation>
    <scope>NUCLEOTIDE SEQUENCE [LARGE SCALE GENOMIC DNA]</scope>
    <source>
        <strain evidence="11 12">CCMP1335</strain>
    </source>
</reference>
<protein>
    <recommendedName>
        <fullName evidence="10">EF-hand domain-containing protein</fullName>
    </recommendedName>
</protein>
<organism evidence="11 12">
    <name type="scientific">Thalassiosira pseudonana</name>
    <name type="common">Marine diatom</name>
    <name type="synonym">Cyclotella nana</name>
    <dbReference type="NCBI Taxonomy" id="35128"/>
    <lineage>
        <taxon>Eukaryota</taxon>
        <taxon>Sar</taxon>
        <taxon>Stramenopiles</taxon>
        <taxon>Ochrophyta</taxon>
        <taxon>Bacillariophyta</taxon>
        <taxon>Coscinodiscophyceae</taxon>
        <taxon>Thalassiosirophycidae</taxon>
        <taxon>Thalassiosirales</taxon>
        <taxon>Thalassiosiraceae</taxon>
        <taxon>Thalassiosira</taxon>
    </lineage>
</organism>
<dbReference type="PANTHER" id="PTHR11003:SF334">
    <property type="entry name" value="FI03418P"/>
    <property type="match status" value="1"/>
</dbReference>
<name>B8BY78_THAPS</name>
<dbReference type="PaxDb" id="35128-Thaps3590"/>
<dbReference type="GO" id="GO:0005737">
    <property type="term" value="C:cytoplasm"/>
    <property type="evidence" value="ECO:0007669"/>
    <property type="project" value="UniProtKB-ARBA"/>
</dbReference>
<accession>B8BY78</accession>
<keyword evidence="12" id="KW-1185">Reference proteome</keyword>
<keyword evidence="7 9" id="KW-0472">Membrane</keyword>
<dbReference type="PANTHER" id="PTHR11003">
    <property type="entry name" value="POTASSIUM CHANNEL, SUBFAMILY K"/>
    <property type="match status" value="1"/>
</dbReference>
<dbReference type="OMA" id="KILACIY"/>
<evidence type="ECO:0000256" key="1">
    <source>
        <dbReference type="ARBA" id="ARBA00004141"/>
    </source>
</evidence>
<dbReference type="GO" id="GO:0005509">
    <property type="term" value="F:calcium ion binding"/>
    <property type="evidence" value="ECO:0007669"/>
    <property type="project" value="InterPro"/>
</dbReference>
<dbReference type="GO" id="GO:0022841">
    <property type="term" value="F:potassium ion leak channel activity"/>
    <property type="evidence" value="ECO:0000318"/>
    <property type="project" value="GO_Central"/>
</dbReference>
<dbReference type="AlphaFoldDB" id="B8BY78"/>
<dbReference type="InterPro" id="IPR018247">
    <property type="entry name" value="EF_Hand_1_Ca_BS"/>
</dbReference>
<dbReference type="RefSeq" id="XP_002288892.1">
    <property type="nucleotide sequence ID" value="XM_002288856.1"/>
</dbReference>
<keyword evidence="4" id="KW-0106">Calcium</keyword>